<proteinExistence type="predicted"/>
<dbReference type="RefSeq" id="WP_153354310.1">
    <property type="nucleotide sequence ID" value="NZ_JAYKOO010000010.1"/>
</dbReference>
<dbReference type="Proteomes" id="UP000435138">
    <property type="component" value="Unassembled WGS sequence"/>
</dbReference>
<gene>
    <name evidence="1" type="ORF">GAO09_12375</name>
</gene>
<keyword evidence="2" id="KW-1185">Reference proteome</keyword>
<dbReference type="AlphaFoldDB" id="A0A6A8AC95"/>
<organism evidence="1 2">
    <name type="scientific">Endobacterium cereale</name>
    <dbReference type="NCBI Taxonomy" id="2663029"/>
    <lineage>
        <taxon>Bacteria</taxon>
        <taxon>Pseudomonadati</taxon>
        <taxon>Pseudomonadota</taxon>
        <taxon>Alphaproteobacteria</taxon>
        <taxon>Hyphomicrobiales</taxon>
        <taxon>Rhizobiaceae</taxon>
        <taxon>Endobacterium</taxon>
    </lineage>
</organism>
<reference evidence="1 2" key="1">
    <citation type="submission" date="2019-11" db="EMBL/GenBank/DDBJ databases">
        <title>Genome analysis of Rhizobacterium cereale a novel genus and species isolated from maize roots in North Spain.</title>
        <authorList>
            <person name="Menendez E."/>
            <person name="Flores-Felix J.D."/>
            <person name="Ramirez-Bahena M.-H."/>
            <person name="Igual J.M."/>
            <person name="Garcia-Fraile P."/>
            <person name="Peix A."/>
            <person name="Velazquez E."/>
        </authorList>
    </citation>
    <scope>NUCLEOTIDE SEQUENCE [LARGE SCALE GENOMIC DNA]</scope>
    <source>
        <strain evidence="1 2">RZME27</strain>
    </source>
</reference>
<evidence type="ECO:0000313" key="2">
    <source>
        <dbReference type="Proteomes" id="UP000435138"/>
    </source>
</evidence>
<evidence type="ECO:0000313" key="1">
    <source>
        <dbReference type="EMBL" id="MQY46826.1"/>
    </source>
</evidence>
<accession>A0A6A8AC95</accession>
<comment type="caution">
    <text evidence="1">The sequence shown here is derived from an EMBL/GenBank/DDBJ whole genome shotgun (WGS) entry which is preliminary data.</text>
</comment>
<sequence length="98" mass="11311">MACPLFLSCSKLRAQRFGELMVFGQNGLLAMARLNRNAAVHPLPEIGHDKHRARYRGHVGTEFGGFFNQLRDMVIKVTEEKRREGLLFNRHLYRVFAP</sequence>
<protein>
    <submittedName>
        <fullName evidence="1">Uncharacterized protein</fullName>
    </submittedName>
</protein>
<name>A0A6A8AC95_9HYPH</name>
<dbReference type="EMBL" id="WIXI01000042">
    <property type="protein sequence ID" value="MQY46826.1"/>
    <property type="molecule type" value="Genomic_DNA"/>
</dbReference>